<comment type="caution">
    <text evidence="2">The sequence shown here is derived from an EMBL/GenBank/DDBJ whole genome shotgun (WGS) entry which is preliminary data.</text>
</comment>
<name>A0ABD3I7C1_9MARC</name>
<evidence type="ECO:0000256" key="1">
    <source>
        <dbReference type="SAM" id="MobiDB-lite"/>
    </source>
</evidence>
<dbReference type="AlphaFoldDB" id="A0ABD3I7C1"/>
<dbReference type="SUPFAM" id="SSF54518">
    <property type="entry name" value="Tubby C-terminal domain-like"/>
    <property type="match status" value="1"/>
</dbReference>
<protein>
    <submittedName>
        <fullName evidence="2">Uncharacterized protein</fullName>
    </submittedName>
</protein>
<dbReference type="Gene3D" id="2.40.160.200">
    <property type="entry name" value="LURP1-related"/>
    <property type="match status" value="1"/>
</dbReference>
<feature type="region of interest" description="Disordered" evidence="1">
    <location>
        <begin position="27"/>
        <end position="51"/>
    </location>
</feature>
<feature type="compositionally biased region" description="Basic and acidic residues" evidence="1">
    <location>
        <begin position="42"/>
        <end position="51"/>
    </location>
</feature>
<dbReference type="Proteomes" id="UP001633002">
    <property type="component" value="Unassembled WGS sequence"/>
</dbReference>
<dbReference type="PANTHER" id="PTHR33492">
    <property type="entry name" value="OSJNBA0043A12.37 PROTEIN-RELATED"/>
    <property type="match status" value="1"/>
</dbReference>
<proteinExistence type="predicted"/>
<dbReference type="InterPro" id="IPR025659">
    <property type="entry name" value="Tubby-like_C"/>
</dbReference>
<organism evidence="2 3">
    <name type="scientific">Riccia sorocarpa</name>
    <dbReference type="NCBI Taxonomy" id="122646"/>
    <lineage>
        <taxon>Eukaryota</taxon>
        <taxon>Viridiplantae</taxon>
        <taxon>Streptophyta</taxon>
        <taxon>Embryophyta</taxon>
        <taxon>Marchantiophyta</taxon>
        <taxon>Marchantiopsida</taxon>
        <taxon>Marchantiidae</taxon>
        <taxon>Marchantiales</taxon>
        <taxon>Ricciaceae</taxon>
        <taxon>Riccia</taxon>
    </lineage>
</organism>
<sequence>MRERDINLKSTQLRNKWTWLQSNYKNVSDHNDESGRSPYHKLSKEEIRKNRNVPDKFPEHWYNLMDTFKRTRAVNDRDCTISSSEAPRVSSDNVPVTPTQPRAAMTERGLFRRGKQQLAGSEINKLNDPNFLVELAIGPPNPSLVPQQPGTGLTFGGQFSYGPRQFVFKKAHFSFDDSRIYAENGEIVLITHHLGKNPLDSIDPLGLANTDQYVAPFGEWDSKCNATGYRGMPSFRVRPARVSIHGKQYVQDPSGGVTYFNVSKMSRLRSKSIRHNLKVCMGDSKDGVYDVLLDLAGRSIQLVNKRNELEAIITKSTKNMILNAAFGAGSELQIDVAPGVDWTAVLAILIGIRQVGKNLARDALSNITGQVTQGAAGAAMDAATDPGTFDGIADGVDFGGVGDAVSGAASSVTEGGGEFIDGVIEFLTGLFQ</sequence>
<keyword evidence="3" id="KW-1185">Reference proteome</keyword>
<evidence type="ECO:0000313" key="2">
    <source>
        <dbReference type="EMBL" id="KAL3698459.1"/>
    </source>
</evidence>
<dbReference type="InterPro" id="IPR038595">
    <property type="entry name" value="LOR_sf"/>
</dbReference>
<accession>A0ABD3I7C1</accession>
<gene>
    <name evidence="2" type="ORF">R1sor_012535</name>
</gene>
<dbReference type="PANTHER" id="PTHR33492:SF4">
    <property type="entry name" value="OS02G0174300 PROTEIN"/>
    <property type="match status" value="1"/>
</dbReference>
<dbReference type="EMBL" id="JBJQOH010000002">
    <property type="protein sequence ID" value="KAL3698459.1"/>
    <property type="molecule type" value="Genomic_DNA"/>
</dbReference>
<evidence type="ECO:0000313" key="3">
    <source>
        <dbReference type="Proteomes" id="UP001633002"/>
    </source>
</evidence>
<reference evidence="2 3" key="1">
    <citation type="submission" date="2024-09" db="EMBL/GenBank/DDBJ databases">
        <title>Chromosome-scale assembly of Riccia sorocarpa.</title>
        <authorList>
            <person name="Paukszto L."/>
        </authorList>
    </citation>
    <scope>NUCLEOTIDE SEQUENCE [LARGE SCALE GENOMIC DNA]</scope>
    <source>
        <strain evidence="2">LP-2024</strain>
        <tissue evidence="2">Aerial parts of the thallus</tissue>
    </source>
</reference>
<feature type="region of interest" description="Disordered" evidence="1">
    <location>
        <begin position="81"/>
        <end position="100"/>
    </location>
</feature>